<evidence type="ECO:0000313" key="3">
    <source>
        <dbReference type="Proteomes" id="UP000077469"/>
    </source>
</evidence>
<sequence>MFFYDPTFLLLIPALILAFWAQIKVSSAFSQYSRIRASVGLTGSQLAMRLLEIAGIYNVRVEAMPGHLTDHYDPRNKVVRLSSSTYASQSIAALGVVAHEIGHAIQDAQKHPLLVFRTILAPVASLGSSLAWILFIMGIIFALPSLWQFGILLFSLAVLFSLVTLPVEYDASRKALKLLRENLLMDEEELKGAKKVLSAAALTYVAATAMAVLQLLRMLLIAGAFGRRD</sequence>
<dbReference type="PANTHER" id="PTHR36434">
    <property type="entry name" value="MEMBRANE PROTEASE YUGP-RELATED"/>
    <property type="match status" value="1"/>
</dbReference>
<dbReference type="KEGG" id="phy:AJ81_03370"/>
<dbReference type="AlphaFoldDB" id="A0A0X1KQ09"/>
<evidence type="ECO:0000256" key="1">
    <source>
        <dbReference type="SAM" id="Phobius"/>
    </source>
</evidence>
<accession>A0A0X1KQ09</accession>
<dbReference type="Pfam" id="PF04298">
    <property type="entry name" value="Zn_peptidase_2"/>
    <property type="match status" value="1"/>
</dbReference>
<dbReference type="PANTHER" id="PTHR36434:SF1">
    <property type="entry name" value="MEMBRANE PROTEASE YUGP-RELATED"/>
    <property type="match status" value="1"/>
</dbReference>
<feature type="transmembrane region" description="Helical" evidence="1">
    <location>
        <begin position="201"/>
        <end position="225"/>
    </location>
</feature>
<dbReference type="PaxDb" id="1123384-AJ81_03370"/>
<evidence type="ECO:0000313" key="2">
    <source>
        <dbReference type="EMBL" id="AJC73408.1"/>
    </source>
</evidence>
<keyword evidence="1" id="KW-0812">Transmembrane</keyword>
<name>A0A0X1KQ09_9THEM</name>
<keyword evidence="1" id="KW-1133">Transmembrane helix</keyword>
<dbReference type="OrthoDB" id="9784298at2"/>
<dbReference type="RefSeq" id="WP_031504060.1">
    <property type="nucleotide sequence ID" value="NC_022795.1"/>
</dbReference>
<proteinExistence type="predicted"/>
<keyword evidence="1" id="KW-0472">Membrane</keyword>
<dbReference type="EMBL" id="CP007141">
    <property type="protein sequence ID" value="AJC73408.1"/>
    <property type="molecule type" value="Genomic_DNA"/>
</dbReference>
<feature type="transmembrane region" description="Helical" evidence="1">
    <location>
        <begin position="6"/>
        <end position="23"/>
    </location>
</feature>
<feature type="transmembrane region" description="Helical" evidence="1">
    <location>
        <begin position="149"/>
        <end position="167"/>
    </location>
</feature>
<dbReference type="Proteomes" id="UP000077469">
    <property type="component" value="Chromosome"/>
</dbReference>
<protein>
    <submittedName>
        <fullName evidence="2">Zinc metallopeptidase</fullName>
    </submittedName>
</protein>
<feature type="transmembrane region" description="Helical" evidence="1">
    <location>
        <begin position="119"/>
        <end position="143"/>
    </location>
</feature>
<dbReference type="PATRIC" id="fig|1123384.7.peg.657"/>
<dbReference type="InterPro" id="IPR007395">
    <property type="entry name" value="Zn_peptidase_2"/>
</dbReference>
<dbReference type="STRING" id="1123384.AJ81_03370"/>
<organism evidence="2 3">
    <name type="scientific">Pseudothermotoga hypogea DSM 11164 = NBRC 106472</name>
    <dbReference type="NCBI Taxonomy" id="1123384"/>
    <lineage>
        <taxon>Bacteria</taxon>
        <taxon>Thermotogati</taxon>
        <taxon>Thermotogota</taxon>
        <taxon>Thermotogae</taxon>
        <taxon>Thermotogales</taxon>
        <taxon>Thermotogaceae</taxon>
        <taxon>Pseudothermotoga</taxon>
    </lineage>
</organism>
<reference evidence="2 3" key="1">
    <citation type="submission" date="2014-01" db="EMBL/GenBank/DDBJ databases">
        <title>Genome sequencing of Thermotog hypogea.</title>
        <authorList>
            <person name="Zhang X."/>
            <person name="Alvare G."/>
            <person name="Fristensky B."/>
            <person name="Chen L."/>
            <person name="Suen T."/>
            <person name="Chen Q."/>
            <person name="Ma K."/>
        </authorList>
    </citation>
    <scope>NUCLEOTIDE SEQUENCE [LARGE SCALE GENOMIC DNA]</scope>
    <source>
        <strain evidence="2 3">DSM 11164</strain>
    </source>
</reference>
<gene>
    <name evidence="2" type="ORF">AJ81_03370</name>
</gene>
<keyword evidence="3" id="KW-1185">Reference proteome</keyword>